<feature type="region of interest" description="Disordered" evidence="1">
    <location>
        <begin position="46"/>
        <end position="145"/>
    </location>
</feature>
<name>A0A3D8QTN8_9HELO</name>
<dbReference type="EMBL" id="PDLM01000012">
    <property type="protein sequence ID" value="RDW65051.1"/>
    <property type="molecule type" value="Genomic_DNA"/>
</dbReference>
<feature type="region of interest" description="Disordered" evidence="1">
    <location>
        <begin position="1"/>
        <end position="30"/>
    </location>
</feature>
<dbReference type="OrthoDB" id="10404941at2759"/>
<keyword evidence="3" id="KW-1185">Reference proteome</keyword>
<feature type="compositionally biased region" description="Low complexity" evidence="1">
    <location>
        <begin position="131"/>
        <end position="145"/>
    </location>
</feature>
<dbReference type="Proteomes" id="UP000256645">
    <property type="component" value="Unassembled WGS sequence"/>
</dbReference>
<evidence type="ECO:0000313" key="2">
    <source>
        <dbReference type="EMBL" id="RDW65051.1"/>
    </source>
</evidence>
<dbReference type="AlphaFoldDB" id="A0A3D8QTN8"/>
<accession>A0A3D8QTN8</accession>
<gene>
    <name evidence="2" type="ORF">BP6252_10702</name>
</gene>
<reference evidence="2 3" key="1">
    <citation type="journal article" date="2018" name="IMA Fungus">
        <title>IMA Genome-F 9: Draft genome sequence of Annulohypoxylon stygium, Aspergillus mulundensis, Berkeleyomyces basicola (syn. Thielaviopsis basicola), Ceratocystis smalleyi, two Cercospora beticola strains, Coleophoma cylindrospora, Fusarium fracticaudum, Phialophora cf. hyalina, and Morchella septimelata.</title>
        <authorList>
            <person name="Wingfield B.D."/>
            <person name="Bills G.F."/>
            <person name="Dong Y."/>
            <person name="Huang W."/>
            <person name="Nel W.J."/>
            <person name="Swalarsk-Parry B.S."/>
            <person name="Vaghefi N."/>
            <person name="Wilken P.M."/>
            <person name="An Z."/>
            <person name="de Beer Z.W."/>
            <person name="De Vos L."/>
            <person name="Chen L."/>
            <person name="Duong T.A."/>
            <person name="Gao Y."/>
            <person name="Hammerbacher A."/>
            <person name="Kikkert J.R."/>
            <person name="Li Y."/>
            <person name="Li H."/>
            <person name="Li K."/>
            <person name="Li Q."/>
            <person name="Liu X."/>
            <person name="Ma X."/>
            <person name="Naidoo K."/>
            <person name="Pethybridge S.J."/>
            <person name="Sun J."/>
            <person name="Steenkamp E.T."/>
            <person name="van der Nest M.A."/>
            <person name="van Wyk S."/>
            <person name="Wingfield M.J."/>
            <person name="Xiong C."/>
            <person name="Yue Q."/>
            <person name="Zhang X."/>
        </authorList>
    </citation>
    <scope>NUCLEOTIDE SEQUENCE [LARGE SCALE GENOMIC DNA]</scope>
    <source>
        <strain evidence="2 3">BP6252</strain>
    </source>
</reference>
<protein>
    <submittedName>
        <fullName evidence="2">Uncharacterized protein</fullName>
    </submittedName>
</protein>
<sequence length="323" mass="37061">MASITNKAEDLEDSDAPITNEYPDPEDCAPGTTCIPTWYKHFNLAQETRQPQPIKPILTPTSSPERPSNQASRKRKVAQLYGNAQQHMSPAASASSPLFRTPRSLKKVRFDSNPPSIIRGPPSTQASRWHPATSPAAATARRSAAQRSNFNIHRRWVRAKLPPPNAPRARSRPIFDARPPPKDSYVAFLTDEPTQRLLEEELAFLYTTDLLDPTYHYYKTYKSTYWTESYVSIIMDAMTCFYIHRYLYAEASCPTKCHKPRPCFPRRWKSLQDSGVVEFLYQDWYSWFEPGPSPGVKDYAWHIFGERDPQTLKRLKATMGRTD</sequence>
<evidence type="ECO:0000313" key="3">
    <source>
        <dbReference type="Proteomes" id="UP000256645"/>
    </source>
</evidence>
<feature type="compositionally biased region" description="Polar residues" evidence="1">
    <location>
        <begin position="59"/>
        <end position="71"/>
    </location>
</feature>
<feature type="compositionally biased region" description="Polar residues" evidence="1">
    <location>
        <begin position="82"/>
        <end position="98"/>
    </location>
</feature>
<organism evidence="2 3">
    <name type="scientific">Coleophoma cylindrospora</name>
    <dbReference type="NCBI Taxonomy" id="1849047"/>
    <lineage>
        <taxon>Eukaryota</taxon>
        <taxon>Fungi</taxon>
        <taxon>Dikarya</taxon>
        <taxon>Ascomycota</taxon>
        <taxon>Pezizomycotina</taxon>
        <taxon>Leotiomycetes</taxon>
        <taxon>Helotiales</taxon>
        <taxon>Dermateaceae</taxon>
        <taxon>Coleophoma</taxon>
    </lineage>
</organism>
<comment type="caution">
    <text evidence="2">The sequence shown here is derived from an EMBL/GenBank/DDBJ whole genome shotgun (WGS) entry which is preliminary data.</text>
</comment>
<proteinExistence type="predicted"/>
<evidence type="ECO:0000256" key="1">
    <source>
        <dbReference type="SAM" id="MobiDB-lite"/>
    </source>
</evidence>